<feature type="non-terminal residue" evidence="1">
    <location>
        <position position="239"/>
    </location>
</feature>
<dbReference type="Proteomes" id="UP000780801">
    <property type="component" value="Unassembled WGS sequence"/>
</dbReference>
<comment type="caution">
    <text evidence="1">The sequence shown here is derived from an EMBL/GenBank/DDBJ whole genome shotgun (WGS) entry which is preliminary data.</text>
</comment>
<reference evidence="1" key="1">
    <citation type="journal article" date="2020" name="Fungal Divers.">
        <title>Resolving the Mortierellaceae phylogeny through synthesis of multi-gene phylogenetics and phylogenomics.</title>
        <authorList>
            <person name="Vandepol N."/>
            <person name="Liber J."/>
            <person name="Desiro A."/>
            <person name="Na H."/>
            <person name="Kennedy M."/>
            <person name="Barry K."/>
            <person name="Grigoriev I.V."/>
            <person name="Miller A.N."/>
            <person name="O'Donnell K."/>
            <person name="Stajich J.E."/>
            <person name="Bonito G."/>
        </authorList>
    </citation>
    <scope>NUCLEOTIDE SEQUENCE</scope>
    <source>
        <strain evidence="1">KOD1015</strain>
    </source>
</reference>
<evidence type="ECO:0000313" key="2">
    <source>
        <dbReference type="Proteomes" id="UP000780801"/>
    </source>
</evidence>
<gene>
    <name evidence="1" type="ORF">BGW38_009745</name>
</gene>
<keyword evidence="2" id="KW-1185">Reference proteome</keyword>
<feature type="non-terminal residue" evidence="1">
    <location>
        <position position="1"/>
    </location>
</feature>
<organism evidence="1 2">
    <name type="scientific">Lunasporangiospora selenospora</name>
    <dbReference type="NCBI Taxonomy" id="979761"/>
    <lineage>
        <taxon>Eukaryota</taxon>
        <taxon>Fungi</taxon>
        <taxon>Fungi incertae sedis</taxon>
        <taxon>Mucoromycota</taxon>
        <taxon>Mortierellomycotina</taxon>
        <taxon>Mortierellomycetes</taxon>
        <taxon>Mortierellales</taxon>
        <taxon>Mortierellaceae</taxon>
        <taxon>Lunasporangiospora</taxon>
    </lineage>
</organism>
<name>A0A9P6F799_9FUNG</name>
<protein>
    <submittedName>
        <fullName evidence="1">Uncharacterized protein</fullName>
    </submittedName>
</protein>
<dbReference type="AlphaFoldDB" id="A0A9P6F799"/>
<evidence type="ECO:0000313" key="1">
    <source>
        <dbReference type="EMBL" id="KAF9544072.1"/>
    </source>
</evidence>
<dbReference type="EMBL" id="JAABOA010007343">
    <property type="protein sequence ID" value="KAF9544072.1"/>
    <property type="molecule type" value="Genomic_DNA"/>
</dbReference>
<accession>A0A9P6F799</accession>
<proteinExistence type="predicted"/>
<sequence>ATAQAYPALEVVNQVANILTIITSAISLSNPAVPSKITVSTAIGYNGVNDDNRVVGGEGTSSGYDGPFPLIGIIADDKSVIATHSEVTRPYIESGSKMVVQQDIRNDRKHYKANIIAGDAMRVRTYPAKFVRDAICFKYVAITPDRDQSDTKPYVVSAELLIKLYGAPWYYSGDRFNYYSTDGKCTIQSAPLPCVWLSAFAHDGMKFIERVSISDVDVYRMAFRTSPMDENKIKSLLDV</sequence>